<reference evidence="2" key="1">
    <citation type="submission" date="2014-07" db="EMBL/GenBank/DDBJ databases">
        <title>Methanogenic archaea and the global carbon cycle.</title>
        <authorList>
            <person name="Henriksen J.R."/>
            <person name="Luke J."/>
            <person name="Reinhart S."/>
            <person name="Benedict M.N."/>
            <person name="Youngblut N.D."/>
            <person name="Metcalf M.E."/>
            <person name="Whitaker R.J."/>
            <person name="Metcalf W.W."/>
        </authorList>
    </citation>
    <scope>NUCLEOTIDE SEQUENCE [LARGE SCALE GENOMIC DNA]</scope>
    <source>
        <strain evidence="2">3</strain>
    </source>
</reference>
<dbReference type="FunFam" id="2.60.40.10:FF:000270">
    <property type="entry name" value="Cell surface protein"/>
    <property type="match status" value="1"/>
</dbReference>
<dbReference type="Pfam" id="PF18911">
    <property type="entry name" value="PKD_4"/>
    <property type="match status" value="1"/>
</dbReference>
<dbReference type="InterPro" id="IPR012334">
    <property type="entry name" value="Pectin_lyas_fold"/>
</dbReference>
<dbReference type="SUPFAM" id="SSF51126">
    <property type="entry name" value="Pectin lyase-like"/>
    <property type="match status" value="1"/>
</dbReference>
<proteinExistence type="predicted"/>
<dbReference type="InterPro" id="IPR013783">
    <property type="entry name" value="Ig-like_fold"/>
</dbReference>
<dbReference type="InterPro" id="IPR035986">
    <property type="entry name" value="PKD_dom_sf"/>
</dbReference>
<dbReference type="PATRIC" id="fig|1434107.4.peg.745"/>
<dbReference type="InterPro" id="IPR007742">
    <property type="entry name" value="NosD_dom"/>
</dbReference>
<dbReference type="InterPro" id="IPR000601">
    <property type="entry name" value="PKD_dom"/>
</dbReference>
<dbReference type="SMART" id="SM00089">
    <property type="entry name" value="PKD"/>
    <property type="match status" value="1"/>
</dbReference>
<dbReference type="Gene3D" id="2.160.20.10">
    <property type="entry name" value="Single-stranded right-handed beta-helix, Pectin lyase-like"/>
    <property type="match status" value="1"/>
</dbReference>
<dbReference type="Gene3D" id="2.60.40.10">
    <property type="entry name" value="Immunoglobulins"/>
    <property type="match status" value="1"/>
</dbReference>
<feature type="domain" description="PKD" evidence="1">
    <location>
        <begin position="302"/>
        <end position="380"/>
    </location>
</feature>
<dbReference type="Proteomes" id="UP000033066">
    <property type="component" value="Chromosome"/>
</dbReference>
<sequence>MKINKKAVLISASLILCLIVISSTASAATLKVGPKEKYKTIQKAVNAAHEGDTIIVSSGTYRENVNITKSSLTILGKGYPKVNGFYDYIDPYSGDFGQSDININGFSITKNGIDLSDRAVSGQIIRNNYFYSCDASISGDMASGNLIKNNDFTNGGIFLSESSVDIIGNKIKNADIGIELFEGAGSTTGALISKNKITGCNVGIKFHGFSSGDVYDNYFNNKKNIVFGSTSFGSVGSWNTTKTPDYNIVLGPYIGGNFWGSPNGKGFSQTASDKNYDGIADSSYAINSKNIDYLPLVAIKAPVASFKMSKSSGKAPLTVKFTDTSKGVNMTEKWNFGDGSTSTLKNPSHKYTKVGKFKVTLTETNKVGSSSKSQLVKVTK</sequence>
<protein>
    <submittedName>
        <fullName evidence="2">Cell surface protein</fullName>
    </submittedName>
</protein>
<keyword evidence="3" id="KW-1185">Reference proteome</keyword>
<dbReference type="SUPFAM" id="SSF49299">
    <property type="entry name" value="PKD domain"/>
    <property type="match status" value="1"/>
</dbReference>
<dbReference type="InterPro" id="IPR011050">
    <property type="entry name" value="Pectin_lyase_fold/virulence"/>
</dbReference>
<accession>A0A0E3WUW5</accession>
<dbReference type="RefSeq" id="WP_052723253.1">
    <property type="nucleotide sequence ID" value="NZ_CP009517.1"/>
</dbReference>
<evidence type="ECO:0000259" key="1">
    <source>
        <dbReference type="PROSITE" id="PS50093"/>
    </source>
</evidence>
<dbReference type="STRING" id="1434107.MSBR3_0557"/>
<dbReference type="Pfam" id="PF05048">
    <property type="entry name" value="NosD"/>
    <property type="match status" value="1"/>
</dbReference>
<evidence type="ECO:0000313" key="2">
    <source>
        <dbReference type="EMBL" id="AKB81135.1"/>
    </source>
</evidence>
<dbReference type="PROSITE" id="PS50093">
    <property type="entry name" value="PKD"/>
    <property type="match status" value="1"/>
</dbReference>
<dbReference type="GeneID" id="24788032"/>
<dbReference type="EMBL" id="CP009517">
    <property type="protein sequence ID" value="AKB81135.1"/>
    <property type="molecule type" value="Genomic_DNA"/>
</dbReference>
<dbReference type="AlphaFoldDB" id="A0A0E3WUW5"/>
<gene>
    <name evidence="2" type="ORF">MSBR3_0557</name>
</gene>
<dbReference type="CDD" id="cd00146">
    <property type="entry name" value="PKD"/>
    <property type="match status" value="1"/>
</dbReference>
<organism evidence="2 3">
    <name type="scientific">Methanosarcina barkeri 3</name>
    <dbReference type="NCBI Taxonomy" id="1434107"/>
    <lineage>
        <taxon>Archaea</taxon>
        <taxon>Methanobacteriati</taxon>
        <taxon>Methanobacteriota</taxon>
        <taxon>Stenosarchaea group</taxon>
        <taxon>Methanomicrobia</taxon>
        <taxon>Methanosarcinales</taxon>
        <taxon>Methanosarcinaceae</taxon>
        <taxon>Methanosarcina</taxon>
    </lineage>
</organism>
<dbReference type="HOGENOM" id="CLU_009318_4_2_2"/>
<evidence type="ECO:0000313" key="3">
    <source>
        <dbReference type="Proteomes" id="UP000033066"/>
    </source>
</evidence>
<dbReference type="InterPro" id="IPR022409">
    <property type="entry name" value="PKD/Chitinase_dom"/>
</dbReference>
<dbReference type="KEGG" id="mbak:MSBR3_0557"/>
<name>A0A0E3WUW5_METBA</name>
<dbReference type="OrthoDB" id="36243at2157"/>